<evidence type="ECO:0000313" key="1">
    <source>
        <dbReference type="EMBL" id="MFC7372300.1"/>
    </source>
</evidence>
<accession>A0ABW2NSK5</accession>
<dbReference type="Proteomes" id="UP001596549">
    <property type="component" value="Unassembled WGS sequence"/>
</dbReference>
<keyword evidence="2" id="KW-1185">Reference proteome</keyword>
<evidence type="ECO:0008006" key="3">
    <source>
        <dbReference type="Google" id="ProtNLM"/>
    </source>
</evidence>
<comment type="caution">
    <text evidence="1">The sequence shown here is derived from an EMBL/GenBank/DDBJ whole genome shotgun (WGS) entry which is preliminary data.</text>
</comment>
<dbReference type="EMBL" id="JBHTCP010000033">
    <property type="protein sequence ID" value="MFC7372300.1"/>
    <property type="molecule type" value="Genomic_DNA"/>
</dbReference>
<name>A0ABW2NSK5_9BACL</name>
<organism evidence="1 2">
    <name type="scientific">Fictibacillus iocasae</name>
    <dbReference type="NCBI Taxonomy" id="2715437"/>
    <lineage>
        <taxon>Bacteria</taxon>
        <taxon>Bacillati</taxon>
        <taxon>Bacillota</taxon>
        <taxon>Bacilli</taxon>
        <taxon>Bacillales</taxon>
        <taxon>Fictibacillaceae</taxon>
        <taxon>Fictibacillus</taxon>
    </lineage>
</organism>
<evidence type="ECO:0000313" key="2">
    <source>
        <dbReference type="Proteomes" id="UP001596549"/>
    </source>
</evidence>
<gene>
    <name evidence="1" type="ORF">ACFQPF_11500</name>
</gene>
<reference evidence="2" key="1">
    <citation type="journal article" date="2019" name="Int. J. Syst. Evol. Microbiol.">
        <title>The Global Catalogue of Microorganisms (GCM) 10K type strain sequencing project: providing services to taxonomists for standard genome sequencing and annotation.</title>
        <authorList>
            <consortium name="The Broad Institute Genomics Platform"/>
            <consortium name="The Broad Institute Genome Sequencing Center for Infectious Disease"/>
            <person name="Wu L."/>
            <person name="Ma J."/>
        </authorList>
    </citation>
    <scope>NUCLEOTIDE SEQUENCE [LARGE SCALE GENOMIC DNA]</scope>
    <source>
        <strain evidence="2">NBRC 106396</strain>
    </source>
</reference>
<sequence>MLTDQLLQDIQEYIELHTIVERFSSKHMIEAEVCESALPDFYELDDFIHHHKKPTFREVLFSYMDDSGEKDAAVYTRAGLDRRHFSKIRGKRDYKPKKDTVIALALALRLDMDQTDELLTSAGYSLSQSDDYDLIIQYFIEKQTYDIGLINEALYALKGRTLAGAV</sequence>
<dbReference type="RefSeq" id="WP_379749754.1">
    <property type="nucleotide sequence ID" value="NZ_JBHTCP010000033.1"/>
</dbReference>
<protein>
    <recommendedName>
        <fullName evidence="3">Appr-1-p processing protein</fullName>
    </recommendedName>
</protein>
<proteinExistence type="predicted"/>